<keyword evidence="5" id="KW-1185">Reference proteome</keyword>
<name>A0ABU7J8Q1_9GAMM</name>
<dbReference type="RefSeq" id="WP_330129939.1">
    <property type="nucleotide sequence ID" value="NZ_JAUHLI010000018.1"/>
</dbReference>
<dbReference type="Proteomes" id="UP001336314">
    <property type="component" value="Unassembled WGS sequence"/>
</dbReference>
<reference evidence="4 5" key="1">
    <citation type="submission" date="2023-07" db="EMBL/GenBank/DDBJ databases">
        <title>Alkalimonas sp., MEB108 novel, alkaliphilic bacterium isolated from Lonar Lake, India.</title>
        <authorList>
            <person name="Joshi A."/>
            <person name="Thite S."/>
        </authorList>
    </citation>
    <scope>NUCLEOTIDE SEQUENCE [LARGE SCALE GENOMIC DNA]</scope>
    <source>
        <strain evidence="4 5">MEB108</strain>
    </source>
</reference>
<dbReference type="PANTHER" id="PTHR12756:SF11">
    <property type="entry name" value="CYTOSOLIC CARBOXYPEPTIDASE 1"/>
    <property type="match status" value="1"/>
</dbReference>
<evidence type="ECO:0000313" key="5">
    <source>
        <dbReference type="Proteomes" id="UP001336314"/>
    </source>
</evidence>
<comment type="similarity">
    <text evidence="2">Belongs to the peptidase M14 family.</text>
</comment>
<comment type="cofactor">
    <cofactor evidence="1">
        <name>Zn(2+)</name>
        <dbReference type="ChEBI" id="CHEBI:29105"/>
    </cofactor>
</comment>
<dbReference type="Pfam" id="PF18027">
    <property type="entry name" value="Pepdidase_M14_N"/>
    <property type="match status" value="1"/>
</dbReference>
<evidence type="ECO:0000259" key="3">
    <source>
        <dbReference type="PROSITE" id="PS52035"/>
    </source>
</evidence>
<evidence type="ECO:0000256" key="2">
    <source>
        <dbReference type="PROSITE-ProRule" id="PRU01379"/>
    </source>
</evidence>
<dbReference type="Pfam" id="PF00246">
    <property type="entry name" value="Peptidase_M14"/>
    <property type="match status" value="1"/>
</dbReference>
<dbReference type="Gene3D" id="3.40.630.10">
    <property type="entry name" value="Zn peptidases"/>
    <property type="match status" value="1"/>
</dbReference>
<dbReference type="InterPro" id="IPR000834">
    <property type="entry name" value="Peptidase_M14"/>
</dbReference>
<accession>A0ABU7J8Q1</accession>
<dbReference type="InterPro" id="IPR050821">
    <property type="entry name" value="Cytosolic_carboxypeptidase"/>
</dbReference>
<feature type="domain" description="Peptidase M14" evidence="3">
    <location>
        <begin position="143"/>
        <end position="383"/>
    </location>
</feature>
<dbReference type="SUPFAM" id="SSF53187">
    <property type="entry name" value="Zn-dependent exopeptidases"/>
    <property type="match status" value="1"/>
</dbReference>
<dbReference type="PROSITE" id="PS52035">
    <property type="entry name" value="PEPTIDASE_M14"/>
    <property type="match status" value="1"/>
</dbReference>
<sequence>MVLNTSAAISLWKKYFWLSVLCVVSTDVFARQSCEFEKTSFDSNFPAGRLTSCQKLSEQNYRLIISPAFSPVNPSAWYAFRVRAKETIELDIEIVFSTGFARYSPKLLMSDQSWKVLPYQKTERTISFSLTVPKEQSQYIAAQPILDNAYYESWLEHVSASTDAEIFSVGFSEQNNELKALQVSPESALLFLIIGRQHPPEVTGALALSAFVERLFEREPLAEQFRQFVNIVVIPQVNPDGVKAGKWRHNSHGIDLNRDWHQRSQQETQSIHGFIKERYESGQQLVFALDFHSTNRNVYYTMPAEKELYWQGLTQEWLADLTARISYDVIDAPSDRPGNGVFKQYIADYFHVQAVTYEVGDETLIEEIKKTAHAAAEALMIQVLSRTTGEKF</sequence>
<proteinExistence type="inferred from homology"/>
<evidence type="ECO:0000256" key="1">
    <source>
        <dbReference type="ARBA" id="ARBA00001947"/>
    </source>
</evidence>
<comment type="caution">
    <text evidence="4">The sequence shown here is derived from an EMBL/GenBank/DDBJ whole genome shotgun (WGS) entry which is preliminary data.</text>
</comment>
<dbReference type="PANTHER" id="PTHR12756">
    <property type="entry name" value="CYTOSOLIC CARBOXYPEPTIDASE"/>
    <property type="match status" value="1"/>
</dbReference>
<dbReference type="Gene3D" id="2.60.40.3120">
    <property type="match status" value="1"/>
</dbReference>
<gene>
    <name evidence="4" type="ORF">QWY20_15665</name>
</gene>
<organism evidence="4 5">
    <name type="scientific">Alkalimonas cellulosilytica</name>
    <dbReference type="NCBI Taxonomy" id="3058395"/>
    <lineage>
        <taxon>Bacteria</taxon>
        <taxon>Pseudomonadati</taxon>
        <taxon>Pseudomonadota</taxon>
        <taxon>Gammaproteobacteria</taxon>
        <taxon>Alkalimonas</taxon>
    </lineage>
</organism>
<dbReference type="CDD" id="cd06237">
    <property type="entry name" value="M14_Nna1-like"/>
    <property type="match status" value="1"/>
</dbReference>
<feature type="active site" description="Proton donor/acceptor" evidence="2">
    <location>
        <position position="358"/>
    </location>
</feature>
<protein>
    <submittedName>
        <fullName evidence="4">M14 family metallopeptidase</fullName>
    </submittedName>
</protein>
<dbReference type="EMBL" id="JAUHLI010000018">
    <property type="protein sequence ID" value="MEE2002894.1"/>
    <property type="molecule type" value="Genomic_DNA"/>
</dbReference>
<dbReference type="InterPro" id="IPR040626">
    <property type="entry name" value="Pepdidase_M14_N"/>
</dbReference>
<evidence type="ECO:0000313" key="4">
    <source>
        <dbReference type="EMBL" id="MEE2002894.1"/>
    </source>
</evidence>